<gene>
    <name evidence="1" type="ORF">AADEFJLK_04358</name>
</gene>
<sequence>MKRRVVRNINNNNYAMLEKLVAYHEAGHAAAIYLNNRLKKLPPVFFKILLDNLQDGAVVSVLKDRDGLHGCTSRIKGGRLIHTLPSHTEDQNAIRFQFTDRYHPAFEADIVNLLVGPLAEAKYIARMDNEPFKIQLLTVQALNNYGGEADLALVHEYLQSYSDDQQVQNESLAHFLTQAFAFVDDPANWAAITQLAVHILACDKDEIACEEVATVLEQQYRARNRLI</sequence>
<dbReference type="EMBL" id="PGFZ01000021">
    <property type="protein sequence ID" value="POZ49843.1"/>
    <property type="molecule type" value="Genomic_DNA"/>
</dbReference>
<dbReference type="Proteomes" id="UP000237423">
    <property type="component" value="Unassembled WGS sequence"/>
</dbReference>
<name>A0A2S5CGA8_9GAMM</name>
<dbReference type="RefSeq" id="WP_103975775.1">
    <property type="nucleotide sequence ID" value="NZ_PGFZ01000021.1"/>
</dbReference>
<accession>A0A2S5CGA8</accession>
<protein>
    <recommendedName>
        <fullName evidence="3">Peptidase M41 domain-containing protein</fullName>
    </recommendedName>
</protein>
<evidence type="ECO:0000313" key="2">
    <source>
        <dbReference type="Proteomes" id="UP000237423"/>
    </source>
</evidence>
<evidence type="ECO:0000313" key="1">
    <source>
        <dbReference type="EMBL" id="POZ49843.1"/>
    </source>
</evidence>
<dbReference type="AlphaFoldDB" id="A0A2S5CGA8"/>
<proteinExistence type="predicted"/>
<reference evidence="1 2" key="1">
    <citation type="submission" date="2017-11" db="EMBL/GenBank/DDBJ databases">
        <title>Draft Genome Sequence of Methylobacter psychrotolerans Sph1T, an Obligate Methanotroph from Low-Temperature Environments.</title>
        <authorList>
            <person name="Oshkin I.Y."/>
            <person name="Miroshnikov K."/>
            <person name="Belova S.E."/>
            <person name="Korzhenkov A."/>
            <person name="Toshchakov S.V."/>
            <person name="Dedysh S.N."/>
        </authorList>
    </citation>
    <scope>NUCLEOTIDE SEQUENCE [LARGE SCALE GENOMIC DNA]</scope>
    <source>
        <strain evidence="1 2">Sph1</strain>
    </source>
</reference>
<organism evidence="1 2">
    <name type="scientific">Methylovulum psychrotolerans</name>
    <dbReference type="NCBI Taxonomy" id="1704499"/>
    <lineage>
        <taxon>Bacteria</taxon>
        <taxon>Pseudomonadati</taxon>
        <taxon>Pseudomonadota</taxon>
        <taxon>Gammaproteobacteria</taxon>
        <taxon>Methylococcales</taxon>
        <taxon>Methylococcaceae</taxon>
        <taxon>Methylovulum</taxon>
    </lineage>
</organism>
<evidence type="ECO:0008006" key="3">
    <source>
        <dbReference type="Google" id="ProtNLM"/>
    </source>
</evidence>
<comment type="caution">
    <text evidence="1">The sequence shown here is derived from an EMBL/GenBank/DDBJ whole genome shotgun (WGS) entry which is preliminary data.</text>
</comment>